<keyword evidence="3" id="KW-0560">Oxidoreductase</keyword>
<evidence type="ECO:0000313" key="6">
    <source>
        <dbReference type="Proteomes" id="UP000230922"/>
    </source>
</evidence>
<dbReference type="InterPro" id="IPR002734">
    <property type="entry name" value="RibDG_C"/>
</dbReference>
<evidence type="ECO:0000259" key="4">
    <source>
        <dbReference type="Pfam" id="PF01872"/>
    </source>
</evidence>
<keyword evidence="2" id="KW-0521">NADP</keyword>
<reference evidence="6" key="1">
    <citation type="submission" date="2017-09" db="EMBL/GenBank/DDBJ databases">
        <title>Depth-based differentiation of microbial function through sediment-hosted aquifers and enrichment of novel symbionts in the deep terrestrial subsurface.</title>
        <authorList>
            <person name="Probst A.J."/>
            <person name="Ladd B."/>
            <person name="Jarett J.K."/>
            <person name="Geller-Mcgrath D.E."/>
            <person name="Sieber C.M.K."/>
            <person name="Emerson J.B."/>
            <person name="Anantharaman K."/>
            <person name="Thomas B.C."/>
            <person name="Malmstrom R."/>
            <person name="Stieglmeier M."/>
            <person name="Klingl A."/>
            <person name="Woyke T."/>
            <person name="Ryan C.M."/>
            <person name="Banfield J.F."/>
        </authorList>
    </citation>
    <scope>NUCLEOTIDE SEQUENCE [LARGE SCALE GENOMIC DNA]</scope>
</reference>
<accession>A0A2H0VBH6</accession>
<evidence type="ECO:0000256" key="1">
    <source>
        <dbReference type="ARBA" id="ARBA00005104"/>
    </source>
</evidence>
<proteinExistence type="predicted"/>
<protein>
    <recommendedName>
        <fullName evidence="4">Bacterial bifunctional deaminase-reductase C-terminal domain-containing protein</fullName>
    </recommendedName>
</protein>
<comment type="pathway">
    <text evidence="1">Cofactor biosynthesis; riboflavin biosynthesis.</text>
</comment>
<evidence type="ECO:0000256" key="3">
    <source>
        <dbReference type="ARBA" id="ARBA00023002"/>
    </source>
</evidence>
<dbReference type="PANTHER" id="PTHR38011:SF7">
    <property type="entry name" value="2,5-DIAMINO-6-RIBOSYLAMINO-4(3H)-PYRIMIDINONE 5'-PHOSPHATE REDUCTASE"/>
    <property type="match status" value="1"/>
</dbReference>
<dbReference type="GO" id="GO:0009231">
    <property type="term" value="P:riboflavin biosynthetic process"/>
    <property type="evidence" value="ECO:0007669"/>
    <property type="project" value="InterPro"/>
</dbReference>
<sequence length="178" mass="19770">MSIKFIAIAAVSLDGKIAKHKNHPSDWTSKEDKKMMKGLLNKCDVVLVGNNTYKTAREHLSKINCIIFTKSVNKPVKKSENLLLANPDKVDIKKLIARHGYKTVAILGGAQTYTYCLRNGMFDELYLTIEPIVFGKGIGLFDGIADGIKKFKLTSVKSLNKKGSVVLRYKTGSTHQKL</sequence>
<dbReference type="Gene3D" id="3.40.430.10">
    <property type="entry name" value="Dihydrofolate Reductase, subunit A"/>
    <property type="match status" value="1"/>
</dbReference>
<dbReference type="GO" id="GO:0008703">
    <property type="term" value="F:5-amino-6-(5-phosphoribosylamino)uracil reductase activity"/>
    <property type="evidence" value="ECO:0007669"/>
    <property type="project" value="InterPro"/>
</dbReference>
<dbReference type="InterPro" id="IPR050765">
    <property type="entry name" value="Riboflavin_Biosynth_HTPR"/>
</dbReference>
<dbReference type="EMBL" id="PFAK01000017">
    <property type="protein sequence ID" value="PIR96436.1"/>
    <property type="molecule type" value="Genomic_DNA"/>
</dbReference>
<dbReference type="Proteomes" id="UP000230922">
    <property type="component" value="Unassembled WGS sequence"/>
</dbReference>
<feature type="domain" description="Bacterial bifunctional deaminase-reductase C-terminal" evidence="4">
    <location>
        <begin position="72"/>
        <end position="159"/>
    </location>
</feature>
<comment type="caution">
    <text evidence="5">The sequence shown here is derived from an EMBL/GenBank/DDBJ whole genome shotgun (WGS) entry which is preliminary data.</text>
</comment>
<dbReference type="SUPFAM" id="SSF53597">
    <property type="entry name" value="Dihydrofolate reductase-like"/>
    <property type="match status" value="1"/>
</dbReference>
<evidence type="ECO:0000256" key="2">
    <source>
        <dbReference type="ARBA" id="ARBA00022857"/>
    </source>
</evidence>
<gene>
    <name evidence="5" type="ORF">COT92_01135</name>
</gene>
<dbReference type="PANTHER" id="PTHR38011">
    <property type="entry name" value="DIHYDROFOLATE REDUCTASE FAMILY PROTEIN (AFU_ORTHOLOGUE AFUA_8G06820)"/>
    <property type="match status" value="1"/>
</dbReference>
<dbReference type="InterPro" id="IPR024072">
    <property type="entry name" value="DHFR-like_dom_sf"/>
</dbReference>
<dbReference type="Pfam" id="PF01872">
    <property type="entry name" value="RibD_C"/>
    <property type="match status" value="2"/>
</dbReference>
<feature type="domain" description="Bacterial bifunctional deaminase-reductase C-terminal" evidence="4">
    <location>
        <begin position="6"/>
        <end position="58"/>
    </location>
</feature>
<evidence type="ECO:0000313" key="5">
    <source>
        <dbReference type="EMBL" id="PIR96436.1"/>
    </source>
</evidence>
<dbReference type="AlphaFoldDB" id="A0A2H0VBH6"/>
<name>A0A2H0VBH6_9BACT</name>
<organism evidence="5 6">
    <name type="scientific">Candidatus Doudnabacteria bacterium CG10_big_fil_rev_8_21_14_0_10_42_18</name>
    <dbReference type="NCBI Taxonomy" id="1974552"/>
    <lineage>
        <taxon>Bacteria</taxon>
        <taxon>Candidatus Doudnaibacteriota</taxon>
    </lineage>
</organism>